<dbReference type="Proteomes" id="UP000626109">
    <property type="component" value="Unassembled WGS sequence"/>
</dbReference>
<dbReference type="SUPFAM" id="SSF56672">
    <property type="entry name" value="DNA/RNA polymerases"/>
    <property type="match status" value="1"/>
</dbReference>
<feature type="region of interest" description="Disordered" evidence="1">
    <location>
        <begin position="513"/>
        <end position="547"/>
    </location>
</feature>
<feature type="region of interest" description="Disordered" evidence="1">
    <location>
        <begin position="80"/>
        <end position="126"/>
    </location>
</feature>
<dbReference type="SUPFAM" id="SSF56219">
    <property type="entry name" value="DNase I-like"/>
    <property type="match status" value="1"/>
</dbReference>
<dbReference type="PANTHER" id="PTHR19446">
    <property type="entry name" value="REVERSE TRANSCRIPTASES"/>
    <property type="match status" value="1"/>
</dbReference>
<dbReference type="Pfam" id="PF00075">
    <property type="entry name" value="RNase_H"/>
    <property type="match status" value="1"/>
</dbReference>
<evidence type="ECO:0000259" key="3">
    <source>
        <dbReference type="PROSITE" id="PS50879"/>
    </source>
</evidence>
<evidence type="ECO:0000256" key="1">
    <source>
        <dbReference type="SAM" id="MobiDB-lite"/>
    </source>
</evidence>
<feature type="compositionally biased region" description="Polar residues" evidence="1">
    <location>
        <begin position="538"/>
        <end position="547"/>
    </location>
</feature>
<dbReference type="InterPro" id="IPR002156">
    <property type="entry name" value="RNaseH_domain"/>
</dbReference>
<sequence length="1475" mass="168386">MRVFKLAQCSQGLHIFFQRQNKYLHKLIKGQQRISSMLSKLHQNAIPPTTYGRPGGRRFHQNSLLTHFYLHRKYLKENRDGHENRKAWDRSTTTTRRPRSEAAATARRSRATAQRSDHRASYRQWKSSLSKDNRKFTLDCYPSYPKRVEFSPSQQQRLRCAFSSYTNASSRAAWFHHYASPSRHPGQAQHRALSYGGRHKTLHIVCWNVEGLRSPTKMQQLIYHMHKYHIDIICMQETHIPENNTINIDGFIFYLSGSSHKDDTHTGVGFVIAPWALPFAHSFLPHNPRFCSIKLRTQPKQVHLFSFYAPSKMSTMYHTVAEDIERKTKFWDSLTQTLEDTSQVDILALVGDTNARFPVHPEHYHEVVGEHVWTSNTDPDTPDVTNAQFLLPFLVEHNLFLPSTYRPSPPTHKITCKNIQASAHADWNNPTPGDYAALDYIILPRDRGSSLLACQSKPEWVLESHHFPLSIKFRVQDALPTPKSTTNPRWAPPSNKQKLAYIEATDVALFEAAGAPPPHGERPPIEGEDHTEGYTDGSCPNQRAVSPTNPAGWGYNFKLKSATRWAREAYGPVNTAPDNPAAAGAEVGSNNTAEVQALIELLDDILISLPTDTTVVIYTDSQYAHDAMRGLSVPSTHTYMIRTLQKLYFAAKQRFKLSTLKVGGHTGNPGNDKADELADWGVNHQTRIGRHSETPARPVTIPPRPLDPQWLAPLSLSQQTSHLLQSIKTASQAELPKQPLIQRKSYISPETWKKITDYHEDTSPFNDRQRATASKQIKKDARKDKAKHTLEALLDDVKAPPHQKWNTIKNLRKGFCPKPTALKDPHGILKPPEQRAELLAAHYSNKLWTTPPPPNIVHMPRTPIVDHPPPIDLSPFTLTELEFVLHKIKNRRAPGPDTIPSEFWKWTSPTFKEHILMLLNSCFLGASSPDEWNEAHIVAILKPKKDPLLPESFRPIALCNAIYKIYASLIQTRLSAALDSSLRTTQYGFRANKSTAQPIFVLRQILDLHERHQGKMHFLFLDWSKAFDSITHENIEIALQRYEVPEPFTKAITALYRAPTFRVKNGSDLSSLHPQQRGIRQGCPLSPYLFIIVLSCLMHDVEEEYTSKFELLPNPFSASSPLWDLEYADDTVLFSPNPVTLQRLLHILQHHAARIGLLLNLEKCEHLQLNTEQDIYFRDTEQGQCQCSTCFPGSPVPHGPPVPVSAIVKYLGVYLSQKARAQTDITKRLAITYASLKVLRPFFESRDIPADWKFTIYGQVLRAIVLYAVQSETLTAAQNVKLDTLHYRVLRNITHTKTTFYHKVVNPNDTPSSNMDISKKALDLGYKGHTLSTEALNRKLSLLGHIIRHPDSLEHKVTFTNSHMYRRHRTNFRVGPPKLHWAETAMTDAYGRIQYLEQQDRTAMLMRLPNAPIPIPVAPPEPHLINHEYYLNATRNTVWQLHDWELQRFYTTVRLWRGVEPSAQNRKQWQRVSGR</sequence>
<proteinExistence type="predicted"/>
<feature type="domain" description="RNase H type-1" evidence="3">
    <location>
        <begin position="527"/>
        <end position="683"/>
    </location>
</feature>
<feature type="compositionally biased region" description="Basic and acidic residues" evidence="1">
    <location>
        <begin position="80"/>
        <end position="89"/>
    </location>
</feature>
<dbReference type="InterPro" id="IPR043502">
    <property type="entry name" value="DNA/RNA_pol_sf"/>
</dbReference>
<feature type="region of interest" description="Disordered" evidence="1">
    <location>
        <begin position="759"/>
        <end position="782"/>
    </location>
</feature>
<feature type="domain" description="Reverse transcriptase" evidence="2">
    <location>
        <begin position="921"/>
        <end position="1215"/>
    </location>
</feature>
<feature type="compositionally biased region" description="Low complexity" evidence="1">
    <location>
        <begin position="90"/>
        <end position="114"/>
    </location>
</feature>
<evidence type="ECO:0000313" key="4">
    <source>
        <dbReference type="EMBL" id="CAE8702091.1"/>
    </source>
</evidence>
<evidence type="ECO:0000259" key="2">
    <source>
        <dbReference type="PROSITE" id="PS50878"/>
    </source>
</evidence>
<comment type="caution">
    <text evidence="4">The sequence shown here is derived from an EMBL/GenBank/DDBJ whole genome shotgun (WGS) entry which is preliminary data.</text>
</comment>
<dbReference type="EMBL" id="CAJNNW010030006">
    <property type="protein sequence ID" value="CAE8702091.1"/>
    <property type="molecule type" value="Genomic_DNA"/>
</dbReference>
<dbReference type="GO" id="GO:0003676">
    <property type="term" value="F:nucleic acid binding"/>
    <property type="evidence" value="ECO:0007669"/>
    <property type="project" value="InterPro"/>
</dbReference>
<dbReference type="Pfam" id="PF00078">
    <property type="entry name" value="RVT_1"/>
    <property type="match status" value="1"/>
</dbReference>
<dbReference type="InterPro" id="IPR012337">
    <property type="entry name" value="RNaseH-like_sf"/>
</dbReference>
<organism evidence="4 5">
    <name type="scientific">Polarella glacialis</name>
    <name type="common">Dinoflagellate</name>
    <dbReference type="NCBI Taxonomy" id="89957"/>
    <lineage>
        <taxon>Eukaryota</taxon>
        <taxon>Sar</taxon>
        <taxon>Alveolata</taxon>
        <taxon>Dinophyceae</taxon>
        <taxon>Suessiales</taxon>
        <taxon>Suessiaceae</taxon>
        <taxon>Polarella</taxon>
    </lineage>
</organism>
<reference evidence="4" key="1">
    <citation type="submission" date="2021-02" db="EMBL/GenBank/DDBJ databases">
        <authorList>
            <person name="Dougan E. K."/>
            <person name="Rhodes N."/>
            <person name="Thang M."/>
            <person name="Chan C."/>
        </authorList>
    </citation>
    <scope>NUCLEOTIDE SEQUENCE</scope>
</reference>
<dbReference type="GO" id="GO:0004523">
    <property type="term" value="F:RNA-DNA hybrid ribonuclease activity"/>
    <property type="evidence" value="ECO:0007669"/>
    <property type="project" value="InterPro"/>
</dbReference>
<dbReference type="PROSITE" id="PS50878">
    <property type="entry name" value="RT_POL"/>
    <property type="match status" value="1"/>
</dbReference>
<evidence type="ECO:0000313" key="5">
    <source>
        <dbReference type="Proteomes" id="UP000626109"/>
    </source>
</evidence>
<name>A0A813KEH2_POLGL</name>
<feature type="compositionally biased region" description="Basic and acidic residues" evidence="1">
    <location>
        <begin position="759"/>
        <end position="770"/>
    </location>
</feature>
<feature type="compositionally biased region" description="Basic and acidic residues" evidence="1">
    <location>
        <begin position="519"/>
        <end position="533"/>
    </location>
</feature>
<dbReference type="InterPro" id="IPR036397">
    <property type="entry name" value="RNaseH_sf"/>
</dbReference>
<dbReference type="PROSITE" id="PS50879">
    <property type="entry name" value="RNASE_H_1"/>
    <property type="match status" value="1"/>
</dbReference>
<protein>
    <submittedName>
        <fullName evidence="4">Uncharacterized protein</fullName>
    </submittedName>
</protein>
<accession>A0A813KEH2</accession>
<dbReference type="InterPro" id="IPR036691">
    <property type="entry name" value="Endo/exonu/phosph_ase_sf"/>
</dbReference>
<dbReference type="Gene3D" id="3.30.420.10">
    <property type="entry name" value="Ribonuclease H-like superfamily/Ribonuclease H"/>
    <property type="match status" value="1"/>
</dbReference>
<dbReference type="InterPro" id="IPR000477">
    <property type="entry name" value="RT_dom"/>
</dbReference>
<dbReference type="CDD" id="cd01650">
    <property type="entry name" value="RT_nLTR_like"/>
    <property type="match status" value="1"/>
</dbReference>
<dbReference type="Gene3D" id="3.60.10.10">
    <property type="entry name" value="Endonuclease/exonuclease/phosphatase"/>
    <property type="match status" value="1"/>
</dbReference>
<dbReference type="SUPFAM" id="SSF53098">
    <property type="entry name" value="Ribonuclease H-like"/>
    <property type="match status" value="1"/>
</dbReference>
<gene>
    <name evidence="4" type="ORF">PGLA2088_LOCUS32307</name>
</gene>